<dbReference type="SMART" id="SM00062">
    <property type="entry name" value="PBPb"/>
    <property type="match status" value="1"/>
</dbReference>
<dbReference type="Pfam" id="PF00497">
    <property type="entry name" value="SBP_bac_3"/>
    <property type="match status" value="1"/>
</dbReference>
<dbReference type="AlphaFoldDB" id="A0A1N7RKL1"/>
<dbReference type="PANTHER" id="PTHR35936">
    <property type="entry name" value="MEMBRANE-BOUND LYTIC MUREIN TRANSGLYCOSYLASE F"/>
    <property type="match status" value="1"/>
</dbReference>
<name>A0A1N7RKL1_9BURK</name>
<gene>
    <name evidence="4" type="ORF">BN2475_50133</name>
</gene>
<dbReference type="SUPFAM" id="SSF53850">
    <property type="entry name" value="Periplasmic binding protein-like II"/>
    <property type="match status" value="1"/>
</dbReference>
<keyword evidence="1 2" id="KW-0732">Signal</keyword>
<feature type="signal peptide" evidence="2">
    <location>
        <begin position="1"/>
        <end position="26"/>
    </location>
</feature>
<evidence type="ECO:0000259" key="3">
    <source>
        <dbReference type="SMART" id="SM00062"/>
    </source>
</evidence>
<evidence type="ECO:0000256" key="1">
    <source>
        <dbReference type="ARBA" id="ARBA00022729"/>
    </source>
</evidence>
<feature type="chain" id="PRO_5012026443" evidence="2">
    <location>
        <begin position="27"/>
        <end position="264"/>
    </location>
</feature>
<proteinExistence type="predicted"/>
<dbReference type="OrthoDB" id="5363083at2"/>
<reference evidence="4 5" key="1">
    <citation type="submission" date="2016-12" db="EMBL/GenBank/DDBJ databases">
        <authorList>
            <person name="Song W.-J."/>
            <person name="Kurnit D.M."/>
        </authorList>
    </citation>
    <scope>NUCLEOTIDE SEQUENCE [LARGE SCALE GENOMIC DNA]</scope>
    <source>
        <strain evidence="4 5">STM7296</strain>
    </source>
</reference>
<feature type="domain" description="Solute-binding protein family 3/N-terminal" evidence="3">
    <location>
        <begin position="37"/>
        <end position="258"/>
    </location>
</feature>
<dbReference type="STRING" id="1247936.BN2475_50133"/>
<evidence type="ECO:0000313" key="4">
    <source>
        <dbReference type="EMBL" id="SIT35625.1"/>
    </source>
</evidence>
<evidence type="ECO:0000313" key="5">
    <source>
        <dbReference type="Proteomes" id="UP000187012"/>
    </source>
</evidence>
<organism evidence="4 5">
    <name type="scientific">Paraburkholderia ribeironis</name>
    <dbReference type="NCBI Taxonomy" id="1247936"/>
    <lineage>
        <taxon>Bacteria</taxon>
        <taxon>Pseudomonadati</taxon>
        <taxon>Pseudomonadota</taxon>
        <taxon>Betaproteobacteria</taxon>
        <taxon>Burkholderiales</taxon>
        <taxon>Burkholderiaceae</taxon>
        <taxon>Paraburkholderia</taxon>
    </lineage>
</organism>
<evidence type="ECO:0000256" key="2">
    <source>
        <dbReference type="SAM" id="SignalP"/>
    </source>
</evidence>
<dbReference type="InterPro" id="IPR001638">
    <property type="entry name" value="Solute-binding_3/MltF_N"/>
</dbReference>
<accession>A0A1N7RKL1</accession>
<dbReference type="Gene3D" id="3.40.190.10">
    <property type="entry name" value="Periplasmic binding protein-like II"/>
    <property type="match status" value="2"/>
</dbReference>
<dbReference type="PANTHER" id="PTHR35936:SF17">
    <property type="entry name" value="ARGININE-BINDING EXTRACELLULAR PROTEIN ARTP"/>
    <property type="match status" value="1"/>
</dbReference>
<dbReference type="RefSeq" id="WP_094777896.1">
    <property type="nucleotide sequence ID" value="NZ_CYGX02000005.1"/>
</dbReference>
<sequence>MNKSKMLTLAAITACLLGTVAAVAHADVLDDITKAKSIRIATDLAIPPSGMMDASMKPIGSDVETAQLLAKDWGLKLEFVQTTGATRIPNLQTGKADIAISTLSVTPDRAKVIDFSRPYAVLESVIGGRKDVPVHSIDDLKGRTVCVTRGTTQDVELTKISRDKGFELARYDDDATDVTAAVSGQCDLIATSLTIVNQITKKAPDHPFEKKVVLNVFDLAIGVKKGEPQLLARLNGWIDANLKNGKLNTIYKKYHGNDLPPQMR</sequence>
<dbReference type="Proteomes" id="UP000187012">
    <property type="component" value="Unassembled WGS sequence"/>
</dbReference>
<keyword evidence="5" id="KW-1185">Reference proteome</keyword>
<protein>
    <submittedName>
        <fullName evidence="4">Periplasmic component of amino acid ABC-type transporter/signal transduction system</fullName>
    </submittedName>
</protein>
<dbReference type="EMBL" id="CYGX02000005">
    <property type="protein sequence ID" value="SIT35625.1"/>
    <property type="molecule type" value="Genomic_DNA"/>
</dbReference>